<dbReference type="Pfam" id="PF00107">
    <property type="entry name" value="ADH_zinc_N"/>
    <property type="match status" value="1"/>
</dbReference>
<dbReference type="InterPro" id="IPR013149">
    <property type="entry name" value="ADH-like_C"/>
</dbReference>
<dbReference type="GO" id="GO:0016651">
    <property type="term" value="F:oxidoreductase activity, acting on NAD(P)H"/>
    <property type="evidence" value="ECO:0007669"/>
    <property type="project" value="TreeGrafter"/>
</dbReference>
<dbReference type="Gene3D" id="3.40.50.720">
    <property type="entry name" value="NAD(P)-binding Rossmann-like Domain"/>
    <property type="match status" value="1"/>
</dbReference>
<dbReference type="Gene3D" id="3.90.180.10">
    <property type="entry name" value="Medium-chain alcohol dehydrogenases, catalytic domain"/>
    <property type="match status" value="1"/>
</dbReference>
<reference evidence="4 5" key="1">
    <citation type="journal article" date="2014" name="Genome Announc.">
        <title>Draft Genome Sequence of the Haloacid-Degrading Burkholderia caribensis Strain MBA4.</title>
        <authorList>
            <person name="Pan Y."/>
            <person name="Kong K.F."/>
            <person name="Tsang J.S."/>
        </authorList>
    </citation>
    <scope>NUCLEOTIDE SEQUENCE [LARGE SCALE GENOMIC DNA]</scope>
    <source>
        <strain evidence="4 5">MBA4</strain>
        <plasmid evidence="5">Plasmid</plasmid>
    </source>
</reference>
<keyword evidence="4" id="KW-0614">Plasmid</keyword>
<proteinExistence type="predicted"/>
<dbReference type="InterPro" id="IPR011032">
    <property type="entry name" value="GroES-like_sf"/>
</dbReference>
<accession>A0A0P0RQ14</accession>
<dbReference type="EMBL" id="CP012748">
    <property type="protein sequence ID" value="ALL71074.1"/>
    <property type="molecule type" value="Genomic_DNA"/>
</dbReference>
<dbReference type="AlphaFoldDB" id="A0A0P0RQ14"/>
<dbReference type="Proteomes" id="UP000019146">
    <property type="component" value="Plasmid unnamed"/>
</dbReference>
<feature type="domain" description="Enoyl reductase (ER)" evidence="3">
    <location>
        <begin position="11"/>
        <end position="327"/>
    </location>
</feature>
<dbReference type="GO" id="GO:0070402">
    <property type="term" value="F:NADPH binding"/>
    <property type="evidence" value="ECO:0007669"/>
    <property type="project" value="TreeGrafter"/>
</dbReference>
<dbReference type="SMART" id="SM00829">
    <property type="entry name" value="PKS_ER"/>
    <property type="match status" value="1"/>
</dbReference>
<dbReference type="RefSeq" id="WP_035993033.1">
    <property type="nucleotide sequence ID" value="NZ_CP012748.1"/>
</dbReference>
<dbReference type="KEGG" id="bcai:K788_0002099"/>
<dbReference type="PANTHER" id="PTHR48106:SF5">
    <property type="entry name" value="ZINC-CONTAINING ALCOHOL DEHYDROGENASE"/>
    <property type="match status" value="1"/>
</dbReference>
<dbReference type="InterPro" id="IPR020843">
    <property type="entry name" value="ER"/>
</dbReference>
<gene>
    <name evidence="4" type="ORF">K788_0002099</name>
</gene>
<evidence type="ECO:0000256" key="1">
    <source>
        <dbReference type="ARBA" id="ARBA00022857"/>
    </source>
</evidence>
<dbReference type="InterPro" id="IPR036291">
    <property type="entry name" value="NAD(P)-bd_dom_sf"/>
</dbReference>
<dbReference type="Pfam" id="PF08240">
    <property type="entry name" value="ADH_N"/>
    <property type="match status" value="1"/>
</dbReference>
<dbReference type="SUPFAM" id="SSF51735">
    <property type="entry name" value="NAD(P)-binding Rossmann-fold domains"/>
    <property type="match status" value="1"/>
</dbReference>
<dbReference type="CDD" id="cd08268">
    <property type="entry name" value="MDR2"/>
    <property type="match status" value="1"/>
</dbReference>
<protein>
    <submittedName>
        <fullName evidence="4">Quinone oxidoreductase</fullName>
    </submittedName>
</protein>
<dbReference type="GeneID" id="69974471"/>
<evidence type="ECO:0000313" key="4">
    <source>
        <dbReference type="EMBL" id="ALL71074.1"/>
    </source>
</evidence>
<dbReference type="SUPFAM" id="SSF50129">
    <property type="entry name" value="GroES-like"/>
    <property type="match status" value="1"/>
</dbReference>
<organism evidence="4 5">
    <name type="scientific">Paraburkholderia caribensis MBA4</name>
    <dbReference type="NCBI Taxonomy" id="1323664"/>
    <lineage>
        <taxon>Bacteria</taxon>
        <taxon>Pseudomonadati</taxon>
        <taxon>Pseudomonadota</taxon>
        <taxon>Betaproteobacteria</taxon>
        <taxon>Burkholderiales</taxon>
        <taxon>Burkholderiaceae</taxon>
        <taxon>Paraburkholderia</taxon>
    </lineage>
</organism>
<name>A0A0P0RQ14_9BURK</name>
<keyword evidence="1" id="KW-0521">NADP</keyword>
<keyword evidence="2" id="KW-0560">Oxidoreductase</keyword>
<geneLocation type="plasmid" evidence="5"/>
<sequence>MSKVITFAQHGGPEVFEYTEIGTPEPGANEVRIRVKAIGLNRAESMWRRGEYVEPAKLPARVGYEASGVVDAVGADVTHVAVGDNVSTVPSFSMNDYGVYGELVLAPAHAVVKSPAWLSHEDAVAIWNVFVTPYAAFTENERVKAGDVVLIPAASSGVGIGAIQVAKRLGASAVALTRTREKRDALVAPGADHVIVTDEEDLVEAVQRITEGRGADLVFDPVGGKTFARLIDATRPGGTILLYGALSPDDTVLPVLPLLYKRITVHGYNLFSTTTDAQRQADAAAFIFDGLQSGALKTVIARRFAFDQIAQAHAVLERNEHFGRIVVSV</sequence>
<evidence type="ECO:0000256" key="2">
    <source>
        <dbReference type="ARBA" id="ARBA00023002"/>
    </source>
</evidence>
<evidence type="ECO:0000313" key="5">
    <source>
        <dbReference type="Proteomes" id="UP000019146"/>
    </source>
</evidence>
<evidence type="ECO:0000259" key="3">
    <source>
        <dbReference type="SMART" id="SM00829"/>
    </source>
</evidence>
<dbReference type="InterPro" id="IPR013154">
    <property type="entry name" value="ADH-like_N"/>
</dbReference>
<dbReference type="PANTHER" id="PTHR48106">
    <property type="entry name" value="QUINONE OXIDOREDUCTASE PIG3-RELATED"/>
    <property type="match status" value="1"/>
</dbReference>